<evidence type="ECO:0000259" key="2">
    <source>
        <dbReference type="PROSITE" id="PS50056"/>
    </source>
</evidence>
<accession>A0A8J2SHD4</accession>
<dbReference type="AlphaFoldDB" id="A0A8J2SHD4"/>
<dbReference type="PANTHER" id="PTHR47216:SF4">
    <property type="entry name" value="OS01G0859400 PROTEIN"/>
    <property type="match status" value="1"/>
</dbReference>
<dbReference type="InterPro" id="IPR000387">
    <property type="entry name" value="Tyr_Pase_dom"/>
</dbReference>
<evidence type="ECO:0000313" key="3">
    <source>
        <dbReference type="EMBL" id="CAH0367889.1"/>
    </source>
</evidence>
<feature type="domain" description="Tyrosine specific protein phosphatases" evidence="2">
    <location>
        <begin position="157"/>
        <end position="215"/>
    </location>
</feature>
<dbReference type="SUPFAM" id="SSF52799">
    <property type="entry name" value="(Phosphotyrosine protein) phosphatases II"/>
    <property type="match status" value="1"/>
</dbReference>
<keyword evidence="1" id="KW-0812">Transmembrane</keyword>
<feature type="transmembrane region" description="Helical" evidence="1">
    <location>
        <begin position="30"/>
        <end position="51"/>
    </location>
</feature>
<feature type="transmembrane region" description="Helical" evidence="1">
    <location>
        <begin position="7"/>
        <end position="24"/>
    </location>
</feature>
<dbReference type="PANTHER" id="PTHR47216">
    <property type="match status" value="1"/>
</dbReference>
<proteinExistence type="predicted"/>
<reference evidence="3" key="1">
    <citation type="submission" date="2021-11" db="EMBL/GenBank/DDBJ databases">
        <authorList>
            <consortium name="Genoscope - CEA"/>
            <person name="William W."/>
        </authorList>
    </citation>
    <scope>NUCLEOTIDE SEQUENCE</scope>
</reference>
<evidence type="ECO:0000313" key="4">
    <source>
        <dbReference type="Proteomes" id="UP000789595"/>
    </source>
</evidence>
<keyword evidence="1" id="KW-0472">Membrane</keyword>
<dbReference type="Gene3D" id="3.90.190.10">
    <property type="entry name" value="Protein tyrosine phosphatase superfamily"/>
    <property type="match status" value="1"/>
</dbReference>
<dbReference type="InterPro" id="IPR016130">
    <property type="entry name" value="Tyr_Pase_AS"/>
</dbReference>
<gene>
    <name evidence="3" type="ORF">PECAL_2P09310</name>
</gene>
<dbReference type="PROSITE" id="PS00383">
    <property type="entry name" value="TYR_PHOSPHATASE_1"/>
    <property type="match status" value="1"/>
</dbReference>
<sequence length="239" mass="26250">MGAVHGVAYKYVAIAAAASYGAYLSQPHSYARLGLGLVGATNSVIVVLFVADRGTQLLGKDAVTGKAPWYRALPWAGFLLPTWLYTYVHTLVGRVDTATEVAPGWWLGGRYADRAPGRPERWAGVLDLTVELPERCLDLCDDYLLVRCWDGAPPHLHDLERAAAFCATARRRGPVLVHCAHGRGRSTTAMCAALVRAGVCRDWRSAFEKCRRARPCVRLNKRMRAALDAWAEEYPSPVS</sequence>
<evidence type="ECO:0000256" key="1">
    <source>
        <dbReference type="SAM" id="Phobius"/>
    </source>
</evidence>
<dbReference type="OrthoDB" id="1890923at2759"/>
<dbReference type="InterPro" id="IPR029021">
    <property type="entry name" value="Prot-tyrosine_phosphatase-like"/>
</dbReference>
<keyword evidence="4" id="KW-1185">Reference proteome</keyword>
<protein>
    <recommendedName>
        <fullName evidence="2">Tyrosine specific protein phosphatases domain-containing protein</fullName>
    </recommendedName>
</protein>
<organism evidence="3 4">
    <name type="scientific">Pelagomonas calceolata</name>
    <dbReference type="NCBI Taxonomy" id="35677"/>
    <lineage>
        <taxon>Eukaryota</taxon>
        <taxon>Sar</taxon>
        <taxon>Stramenopiles</taxon>
        <taxon>Ochrophyta</taxon>
        <taxon>Pelagophyceae</taxon>
        <taxon>Pelagomonadales</taxon>
        <taxon>Pelagomonadaceae</taxon>
        <taxon>Pelagomonas</taxon>
    </lineage>
</organism>
<comment type="caution">
    <text evidence="3">The sequence shown here is derived from an EMBL/GenBank/DDBJ whole genome shotgun (WGS) entry which is preliminary data.</text>
</comment>
<keyword evidence="1" id="KW-1133">Transmembrane helix</keyword>
<dbReference type="Proteomes" id="UP000789595">
    <property type="component" value="Unassembled WGS sequence"/>
</dbReference>
<name>A0A8J2SHD4_9STRA</name>
<dbReference type="EMBL" id="CAKKNE010000002">
    <property type="protein sequence ID" value="CAH0367889.1"/>
    <property type="molecule type" value="Genomic_DNA"/>
</dbReference>
<dbReference type="PROSITE" id="PS50056">
    <property type="entry name" value="TYR_PHOSPHATASE_2"/>
    <property type="match status" value="1"/>
</dbReference>